<name>A0A060PRR0_HELPX</name>
<sequence length="54" mass="6067">MEFLGLLLSLAAILIAFKKPEKENWAFGILIVVWLVELIIFIAHSSSVLPNMNL</sequence>
<evidence type="ECO:0000313" key="3">
    <source>
        <dbReference type="Proteomes" id="UP000031662"/>
    </source>
</evidence>
<keyword evidence="1" id="KW-1133">Transmembrane helix</keyword>
<dbReference type="HOGENOM" id="CLU_203772_1_0_7"/>
<feature type="transmembrane region" description="Helical" evidence="1">
    <location>
        <begin position="28"/>
        <end position="49"/>
    </location>
</feature>
<dbReference type="EMBL" id="AP014523">
    <property type="protein sequence ID" value="BAO98269.1"/>
    <property type="molecule type" value="Genomic_DNA"/>
</dbReference>
<dbReference type="AlphaFoldDB" id="A0A060PRR0"/>
<evidence type="ECO:0000313" key="2">
    <source>
        <dbReference type="EMBL" id="BAO98269.1"/>
    </source>
</evidence>
<dbReference type="Proteomes" id="UP000031662">
    <property type="component" value="Chromosome"/>
</dbReference>
<accession>A0A060PRR0</accession>
<reference evidence="2 3" key="1">
    <citation type="submission" date="2013-11" db="EMBL/GenBank/DDBJ databases">
        <title>Estimation of Helicobacter pylori bacteriophage ecology using H. pylori isolates.</title>
        <authorList>
            <person name="Uchiyama J."/>
            <person name="Takemura-Uchiyama I."/>
            <person name="Ujihara T."/>
            <person name="Matsuzaki S."/>
        </authorList>
    </citation>
    <scope>NUCLEOTIDE SEQUENCE [LARGE SCALE GENOMIC DNA]</scope>
    <source>
        <strain evidence="2 3">NY40</strain>
    </source>
</reference>
<proteinExistence type="predicted"/>
<keyword evidence="1" id="KW-0472">Membrane</keyword>
<evidence type="ECO:0000256" key="1">
    <source>
        <dbReference type="SAM" id="Phobius"/>
    </source>
</evidence>
<dbReference type="RefSeq" id="WP_000394819.1">
    <property type="nucleotide sequence ID" value="NZ_AP014523.1"/>
</dbReference>
<organism evidence="2 3">
    <name type="scientific">Helicobacter pylori NY40</name>
    <dbReference type="NCBI Taxonomy" id="1426844"/>
    <lineage>
        <taxon>Bacteria</taxon>
        <taxon>Pseudomonadati</taxon>
        <taxon>Campylobacterota</taxon>
        <taxon>Epsilonproteobacteria</taxon>
        <taxon>Campylobacterales</taxon>
        <taxon>Helicobacteraceae</taxon>
        <taxon>Helicobacter</taxon>
    </lineage>
</organism>
<protein>
    <submittedName>
        <fullName evidence="2">Uncharacterized protein</fullName>
    </submittedName>
</protein>
<gene>
    <name evidence="2" type="ORF">NY40_1262</name>
</gene>
<keyword evidence="1" id="KW-0812">Transmembrane</keyword>